<comment type="caution">
    <text evidence="10">The sequence shown here is derived from an EMBL/GenBank/DDBJ whole genome shotgun (WGS) entry which is preliminary data.</text>
</comment>
<comment type="catalytic activity">
    <reaction evidence="1">
        <text>Thiol-dependent hydrolysis of ester, thioester, amide, peptide and isopeptide bonds formed by the C-terminal Gly of ubiquitin (a 76-residue protein attached to proteins as an intracellular targeting signal).</text>
        <dbReference type="EC" id="3.4.19.12"/>
    </reaction>
</comment>
<evidence type="ECO:0000313" key="11">
    <source>
        <dbReference type="Proteomes" id="UP000298061"/>
    </source>
</evidence>
<dbReference type="GO" id="GO:0005634">
    <property type="term" value="C:nucleus"/>
    <property type="evidence" value="ECO:0007669"/>
    <property type="project" value="TreeGrafter"/>
</dbReference>
<feature type="compositionally biased region" description="Polar residues" evidence="8">
    <location>
        <begin position="1"/>
        <end position="10"/>
    </location>
</feature>
<dbReference type="GO" id="GO:0006508">
    <property type="term" value="P:proteolysis"/>
    <property type="evidence" value="ECO:0007669"/>
    <property type="project" value="UniProtKB-KW"/>
</dbReference>
<dbReference type="STRING" id="135208.A0A4Y9ZQA7"/>
<dbReference type="PANTHER" id="PTHR12931:SF15">
    <property type="entry name" value="UBIQUITIN THIOESTERASE OTUBAIN-LIKE"/>
    <property type="match status" value="1"/>
</dbReference>
<keyword evidence="5" id="KW-0833">Ubl conjugation pathway</keyword>
<dbReference type="GO" id="GO:0071108">
    <property type="term" value="P:protein K48-linked deubiquitination"/>
    <property type="evidence" value="ECO:0007669"/>
    <property type="project" value="TreeGrafter"/>
</dbReference>
<organism evidence="10 11">
    <name type="scientific">Hericium alpestre</name>
    <dbReference type="NCBI Taxonomy" id="135208"/>
    <lineage>
        <taxon>Eukaryota</taxon>
        <taxon>Fungi</taxon>
        <taxon>Dikarya</taxon>
        <taxon>Basidiomycota</taxon>
        <taxon>Agaricomycotina</taxon>
        <taxon>Agaricomycetes</taxon>
        <taxon>Russulales</taxon>
        <taxon>Hericiaceae</taxon>
        <taxon>Hericium</taxon>
    </lineage>
</organism>
<dbReference type="InterPro" id="IPR042468">
    <property type="entry name" value="Peptidase_C65_otubain_sub1"/>
</dbReference>
<evidence type="ECO:0000256" key="6">
    <source>
        <dbReference type="ARBA" id="ARBA00022801"/>
    </source>
</evidence>
<dbReference type="AlphaFoldDB" id="A0A4Y9ZQA7"/>
<keyword evidence="11" id="KW-1185">Reference proteome</keyword>
<proteinExistence type="inferred from homology"/>
<dbReference type="EC" id="3.4.19.12" evidence="3"/>
<dbReference type="OrthoDB" id="18915at2759"/>
<dbReference type="Proteomes" id="UP000298061">
    <property type="component" value="Unassembled WGS sequence"/>
</dbReference>
<evidence type="ECO:0000256" key="2">
    <source>
        <dbReference type="ARBA" id="ARBA00006579"/>
    </source>
</evidence>
<evidence type="ECO:0000256" key="4">
    <source>
        <dbReference type="ARBA" id="ARBA00022670"/>
    </source>
</evidence>
<evidence type="ECO:0000256" key="1">
    <source>
        <dbReference type="ARBA" id="ARBA00000707"/>
    </source>
</evidence>
<evidence type="ECO:0000256" key="7">
    <source>
        <dbReference type="ARBA" id="ARBA00022807"/>
    </source>
</evidence>
<keyword evidence="6" id="KW-0378">Hydrolase</keyword>
<keyword evidence="7" id="KW-0788">Thiol protease</keyword>
<gene>
    <name evidence="10" type="ORF">EWM64_g7052</name>
</gene>
<evidence type="ECO:0000259" key="9">
    <source>
        <dbReference type="PROSITE" id="PS50802"/>
    </source>
</evidence>
<dbReference type="PANTHER" id="PTHR12931">
    <property type="entry name" value="UBIQUITIN THIOLESTERASE PROTEIN OTUB"/>
    <property type="match status" value="1"/>
</dbReference>
<dbReference type="Gene3D" id="3.30.200.60">
    <property type="entry name" value="Peptidase C65 Otubain, subdomain 1"/>
    <property type="match status" value="1"/>
</dbReference>
<comment type="similarity">
    <text evidence="2">Belongs to the peptidase C65 family.</text>
</comment>
<evidence type="ECO:0000256" key="8">
    <source>
        <dbReference type="SAM" id="MobiDB-lite"/>
    </source>
</evidence>
<name>A0A4Y9ZQA7_9AGAM</name>
<accession>A0A4Y9ZQA7</accession>
<dbReference type="InterPro" id="IPR038765">
    <property type="entry name" value="Papain-like_cys_pep_sf"/>
</dbReference>
<dbReference type="Pfam" id="PF10275">
    <property type="entry name" value="Peptidase_C65"/>
    <property type="match status" value="1"/>
</dbReference>
<dbReference type="EMBL" id="SFCI01001039">
    <property type="protein sequence ID" value="TFY76962.1"/>
    <property type="molecule type" value="Genomic_DNA"/>
</dbReference>
<dbReference type="SUPFAM" id="SSF54001">
    <property type="entry name" value="Cysteine proteinases"/>
    <property type="match status" value="1"/>
</dbReference>
<dbReference type="Gene3D" id="1.20.1300.20">
    <property type="entry name" value="Peptidase C65 Otubain, subdomain 2"/>
    <property type="match status" value="1"/>
</dbReference>
<dbReference type="GO" id="GO:0043130">
    <property type="term" value="F:ubiquitin binding"/>
    <property type="evidence" value="ECO:0007669"/>
    <property type="project" value="TreeGrafter"/>
</dbReference>
<dbReference type="FunFam" id="1.20.1300.20:FF:000001">
    <property type="entry name" value="Ubiquitin thioesterase OTUB1"/>
    <property type="match status" value="1"/>
</dbReference>
<dbReference type="GO" id="GO:0004843">
    <property type="term" value="F:cysteine-type deubiquitinase activity"/>
    <property type="evidence" value="ECO:0007669"/>
    <property type="project" value="UniProtKB-EC"/>
</dbReference>
<keyword evidence="4" id="KW-0645">Protease</keyword>
<dbReference type="CDD" id="cd22749">
    <property type="entry name" value="Otubain_C65"/>
    <property type="match status" value="1"/>
</dbReference>
<feature type="domain" description="OTU" evidence="9">
    <location>
        <begin position="111"/>
        <end position="321"/>
    </location>
</feature>
<sequence length="328" mass="36522">MEQTIGSTSSEPPPAPRHKTSNLPELGDAGAASSSQNDTPQLVEVNENTDLASLTPAQLYDLNQELLNEAAGTDRPLIASVAPMDVLRAEYENGSQSFVKQIEFLQKQGYHGIRRTRGDGDCFYRSLAFAYIERIMNASDRPLAVMTAISTLEATLPMLDAAGFQKMVYEDFFEIVIDLIRRIETPDAQGKTLTHEALLEAFQDPGVSNYVVVYLRLLTSAQIRTDPESYEPFLIHPELGEPVPTRDFCEAFVEAIGKEADHVQVTALSRALKINVKVAYLDGRGKNGHVDFVEFRNARYENEDPLVLLYRPGHYDILDNRSIEALSL</sequence>
<feature type="region of interest" description="Disordered" evidence="8">
    <location>
        <begin position="1"/>
        <end position="38"/>
    </location>
</feature>
<protein>
    <recommendedName>
        <fullName evidence="3">ubiquitinyl hydrolase 1</fullName>
        <ecNumber evidence="3">3.4.19.12</ecNumber>
    </recommendedName>
</protein>
<dbReference type="PROSITE" id="PS50802">
    <property type="entry name" value="OTU"/>
    <property type="match status" value="1"/>
</dbReference>
<dbReference type="InterPro" id="IPR003323">
    <property type="entry name" value="OTU_dom"/>
</dbReference>
<evidence type="ECO:0000313" key="10">
    <source>
        <dbReference type="EMBL" id="TFY76962.1"/>
    </source>
</evidence>
<evidence type="ECO:0000256" key="3">
    <source>
        <dbReference type="ARBA" id="ARBA00012759"/>
    </source>
</evidence>
<dbReference type="InterPro" id="IPR042467">
    <property type="entry name" value="Peptidase_C65_otubain_sub2"/>
</dbReference>
<dbReference type="InterPro" id="IPR019400">
    <property type="entry name" value="Peptidase_C65_otubain"/>
</dbReference>
<evidence type="ECO:0000256" key="5">
    <source>
        <dbReference type="ARBA" id="ARBA00022786"/>
    </source>
</evidence>
<reference evidence="10 11" key="1">
    <citation type="submission" date="2019-02" db="EMBL/GenBank/DDBJ databases">
        <title>Genome sequencing of the rare red list fungi Hericium alpestre (H. flagellum).</title>
        <authorList>
            <person name="Buettner E."/>
            <person name="Kellner H."/>
        </authorList>
    </citation>
    <scope>NUCLEOTIDE SEQUENCE [LARGE SCALE GENOMIC DNA]</scope>
    <source>
        <strain evidence="10 11">DSM 108284</strain>
    </source>
</reference>